<protein>
    <submittedName>
        <fullName evidence="4">DUF4105 domain-containing protein</fullName>
    </submittedName>
</protein>
<feature type="transmembrane region" description="Helical" evidence="1">
    <location>
        <begin position="198"/>
        <end position="221"/>
    </location>
</feature>
<evidence type="ECO:0000259" key="3">
    <source>
        <dbReference type="Pfam" id="PF25221"/>
    </source>
</evidence>
<dbReference type="InterPro" id="IPR057436">
    <property type="entry name" value="5TMH_Lnb"/>
</dbReference>
<keyword evidence="1" id="KW-0812">Transmembrane</keyword>
<dbReference type="EMBL" id="JACYGY010000001">
    <property type="protein sequence ID" value="MBE9462621.1"/>
    <property type="molecule type" value="Genomic_DNA"/>
</dbReference>
<feature type="domain" description="Lnb-like transmembrane" evidence="3">
    <location>
        <begin position="197"/>
        <end position="332"/>
    </location>
</feature>
<evidence type="ECO:0000256" key="1">
    <source>
        <dbReference type="SAM" id="Phobius"/>
    </source>
</evidence>
<proteinExistence type="predicted"/>
<name>A0ABR9WE42_9BACT</name>
<dbReference type="InterPro" id="IPR025178">
    <property type="entry name" value="Lnb_N"/>
</dbReference>
<feature type="domain" description="Lnb N-terminal periplasmic" evidence="2">
    <location>
        <begin position="12"/>
        <end position="96"/>
    </location>
</feature>
<feature type="transmembrane region" description="Helical" evidence="1">
    <location>
        <begin position="259"/>
        <end position="278"/>
    </location>
</feature>
<keyword evidence="1" id="KW-1133">Transmembrane helix</keyword>
<keyword evidence="1" id="KW-0472">Membrane</keyword>
<organism evidence="4 5">
    <name type="scientific">Dyadobacter subterraneus</name>
    <dbReference type="NCBI Taxonomy" id="2773304"/>
    <lineage>
        <taxon>Bacteria</taxon>
        <taxon>Pseudomonadati</taxon>
        <taxon>Bacteroidota</taxon>
        <taxon>Cytophagia</taxon>
        <taxon>Cytophagales</taxon>
        <taxon>Spirosomataceae</taxon>
        <taxon>Dyadobacter</taxon>
    </lineage>
</organism>
<evidence type="ECO:0000313" key="4">
    <source>
        <dbReference type="EMBL" id="MBE9462621.1"/>
    </source>
</evidence>
<feature type="transmembrane region" description="Helical" evidence="1">
    <location>
        <begin position="233"/>
        <end position="253"/>
    </location>
</feature>
<gene>
    <name evidence="4" type="ORF">IEE83_12070</name>
</gene>
<comment type="caution">
    <text evidence="4">The sequence shown here is derived from an EMBL/GenBank/DDBJ whole genome shotgun (WGS) entry which is preliminary data.</text>
</comment>
<dbReference type="Proteomes" id="UP000634134">
    <property type="component" value="Unassembled WGS sequence"/>
</dbReference>
<evidence type="ECO:0000259" key="2">
    <source>
        <dbReference type="Pfam" id="PF13387"/>
    </source>
</evidence>
<sequence>MNYGTFTFDNNFYIKFANGENDYWLSIVPFQQEYYIWAVREKRNVIQQTLNLTLKQRNDLYRFLENNALPQNSVYRYDYFYDNCSNRIDNALKKVFGDSMKFYSEKVVKEHGQSGASIRQLTHQYLKQSKWGELGIETCLGIEMDRKITPEQFKFLPDFLMWNYDKAVIISKEKFSPLVVEKTFLFRYSEKSDNESQLISFSPMVCFSLILILSIVLSFPFASQPFFARFFDFILFFSCGVIGLLLLYLWFFTTHYSQFNLNLIWASPLSFFLSFTIFSRKHNNPISRYYFYYSLLLMLTVLVWALLPQHLNVAYLPLCLALALRSYSNYYFK</sequence>
<keyword evidence="5" id="KW-1185">Reference proteome</keyword>
<dbReference type="RefSeq" id="WP_194123384.1">
    <property type="nucleotide sequence ID" value="NZ_JACYGY010000001.1"/>
</dbReference>
<evidence type="ECO:0000313" key="5">
    <source>
        <dbReference type="Proteomes" id="UP000634134"/>
    </source>
</evidence>
<dbReference type="Pfam" id="PF25221">
    <property type="entry name" value="5TMH_Lnb"/>
    <property type="match status" value="1"/>
</dbReference>
<reference evidence="5" key="1">
    <citation type="submission" date="2023-07" db="EMBL/GenBank/DDBJ databases">
        <title>Dyadobacter sp. nov 'subterranea' isolated from contaminted grondwater.</title>
        <authorList>
            <person name="Szabo I."/>
            <person name="Al-Omari J."/>
            <person name="Szerdahelyi S.G."/>
            <person name="Rado J."/>
        </authorList>
    </citation>
    <scope>NUCLEOTIDE SEQUENCE [LARGE SCALE GENOMIC DNA]</scope>
    <source>
        <strain evidence="5">UP-52</strain>
    </source>
</reference>
<accession>A0ABR9WE42</accession>
<feature type="transmembrane region" description="Helical" evidence="1">
    <location>
        <begin position="290"/>
        <end position="307"/>
    </location>
</feature>
<dbReference type="Pfam" id="PF13387">
    <property type="entry name" value="Lnb_N"/>
    <property type="match status" value="1"/>
</dbReference>